<organism evidence="2 3">
    <name type="scientific">Rhynchosporium graminicola</name>
    <dbReference type="NCBI Taxonomy" id="2792576"/>
    <lineage>
        <taxon>Eukaryota</taxon>
        <taxon>Fungi</taxon>
        <taxon>Dikarya</taxon>
        <taxon>Ascomycota</taxon>
        <taxon>Pezizomycotina</taxon>
        <taxon>Leotiomycetes</taxon>
        <taxon>Helotiales</taxon>
        <taxon>Ploettnerulaceae</taxon>
        <taxon>Rhynchosporium</taxon>
    </lineage>
</organism>
<feature type="region of interest" description="Disordered" evidence="1">
    <location>
        <begin position="200"/>
        <end position="220"/>
    </location>
</feature>
<proteinExistence type="predicted"/>
<comment type="caution">
    <text evidence="2">The sequence shown here is derived from an EMBL/GenBank/DDBJ whole genome shotgun (WGS) entry which is preliminary data.</text>
</comment>
<protein>
    <submittedName>
        <fullName evidence="2">Uncharacterized protein</fullName>
    </submittedName>
</protein>
<evidence type="ECO:0000313" key="2">
    <source>
        <dbReference type="EMBL" id="CZT06750.1"/>
    </source>
</evidence>
<dbReference type="InterPro" id="IPR032675">
    <property type="entry name" value="LRR_dom_sf"/>
</dbReference>
<dbReference type="EMBL" id="FJUW01000040">
    <property type="protein sequence ID" value="CZT06750.1"/>
    <property type="molecule type" value="Genomic_DNA"/>
</dbReference>
<dbReference type="InParanoid" id="A0A1E1L875"/>
<keyword evidence="3" id="KW-1185">Reference proteome</keyword>
<feature type="compositionally biased region" description="Basic and acidic residues" evidence="1">
    <location>
        <begin position="210"/>
        <end position="220"/>
    </location>
</feature>
<sequence>MATTNALVRAKSLQDRTSLNTDIWYMVFTEIVKSNRLEFKGNEDTYAGPLKPWLLSLRVVSREFKDIVTPHAFSTLKYFDFARLDSILHDQNPRPWSIAVKHGLLQHTVTLKFALECKRANIEAMILILKNSRVLKEYCWEYKMIGYFILFKECSDDTFQRSLAAFQMCNAFISSHNHQESYRFEYNINWTGVSIDYDDSTTQPRKSKRLRELADGPEKESSLTAYRTVYNSDKSDSQVVSSPHNIDIVAGYNSEADLKILNALTVSITAFGQFSNRRRLPIESGCPLLHDNRQYPPTRKLTLESNQCTFSGDEMLSIWNWDITRVRSLTISVTDPEKFFSKFPIHQLRRLRTFKSICSAVGLNSFPLDRRYKDWITSLFQTCKELSSFKIEDFWGDIVDIRELEKIGNRLRKLRLITDVPQISEDPLGKLTTILKACPCIEDLEIDITVNDSSEVEQAQGILSLLAKARELRHLTLRLWNHTIWVGKVPRESRYNTDHAYNMATALMQKLHDKKLGCPFEKLTICFQNYLPDGKSRYRRFYFDEYDHALPPFPIRTFSSRKNIAGKCSHEGEYQQWGSSCHFGVIATQYLSDESPWTGSEGEESDDSREE</sequence>
<dbReference type="Gene3D" id="3.80.10.10">
    <property type="entry name" value="Ribonuclease Inhibitor"/>
    <property type="match status" value="1"/>
</dbReference>
<dbReference type="Proteomes" id="UP000178129">
    <property type="component" value="Unassembled WGS sequence"/>
</dbReference>
<evidence type="ECO:0000256" key="1">
    <source>
        <dbReference type="SAM" id="MobiDB-lite"/>
    </source>
</evidence>
<dbReference type="SUPFAM" id="SSF52047">
    <property type="entry name" value="RNI-like"/>
    <property type="match status" value="1"/>
</dbReference>
<evidence type="ECO:0000313" key="3">
    <source>
        <dbReference type="Proteomes" id="UP000178129"/>
    </source>
</evidence>
<accession>A0A1E1L875</accession>
<reference evidence="3" key="1">
    <citation type="submission" date="2016-03" db="EMBL/GenBank/DDBJ databases">
        <authorList>
            <person name="Ploux O."/>
        </authorList>
    </citation>
    <scope>NUCLEOTIDE SEQUENCE [LARGE SCALE GENOMIC DNA]</scope>
    <source>
        <strain evidence="3">UK7</strain>
    </source>
</reference>
<dbReference type="AlphaFoldDB" id="A0A1E1L875"/>
<gene>
    <name evidence="2" type="ORF">RCO7_07242</name>
</gene>
<name>A0A1E1L875_9HELO</name>